<feature type="compositionally biased region" description="Polar residues" evidence="7">
    <location>
        <begin position="20"/>
        <end position="38"/>
    </location>
</feature>
<dbReference type="PANTHER" id="PTHR15741">
    <property type="entry name" value="BASIC HELIX-LOOP-HELIX ZIP TRANSCRIPTION FACTOR"/>
    <property type="match status" value="1"/>
</dbReference>
<dbReference type="GO" id="GO:0000981">
    <property type="term" value="F:DNA-binding transcription factor activity, RNA polymerase II-specific"/>
    <property type="evidence" value="ECO:0007669"/>
    <property type="project" value="TreeGrafter"/>
</dbReference>
<keyword evidence="6" id="KW-0175">Coiled coil</keyword>
<dbReference type="PANTHER" id="PTHR15741:SF27">
    <property type="entry name" value="TRANSCRIPTION FACTOR AP-4"/>
    <property type="match status" value="1"/>
</dbReference>
<evidence type="ECO:0000256" key="5">
    <source>
        <dbReference type="ARBA" id="ARBA00023242"/>
    </source>
</evidence>
<keyword evidence="4" id="KW-0804">Transcription</keyword>
<dbReference type="Proteomes" id="UP000018144">
    <property type="component" value="Unassembled WGS sequence"/>
</dbReference>
<organism evidence="9 10">
    <name type="scientific">Pyronema omphalodes (strain CBS 100304)</name>
    <name type="common">Pyronema confluens</name>
    <dbReference type="NCBI Taxonomy" id="1076935"/>
    <lineage>
        <taxon>Eukaryota</taxon>
        <taxon>Fungi</taxon>
        <taxon>Dikarya</taxon>
        <taxon>Ascomycota</taxon>
        <taxon>Pezizomycotina</taxon>
        <taxon>Pezizomycetes</taxon>
        <taxon>Pezizales</taxon>
        <taxon>Pyronemataceae</taxon>
        <taxon>Pyronema</taxon>
    </lineage>
</organism>
<dbReference type="GO" id="GO:0005634">
    <property type="term" value="C:nucleus"/>
    <property type="evidence" value="ECO:0007669"/>
    <property type="project" value="UniProtKB-SubCell"/>
</dbReference>
<feature type="compositionally biased region" description="Basic and acidic residues" evidence="7">
    <location>
        <begin position="127"/>
        <end position="137"/>
    </location>
</feature>
<evidence type="ECO:0000256" key="1">
    <source>
        <dbReference type="ARBA" id="ARBA00004123"/>
    </source>
</evidence>
<gene>
    <name evidence="9" type="ORF">PCON_03867</name>
</gene>
<dbReference type="InterPro" id="IPR052207">
    <property type="entry name" value="Max-like/E-box_TFs"/>
</dbReference>
<protein>
    <submittedName>
        <fullName evidence="9">Similar to Carbohydrate-responsive element-binding protein acc. no. Q9NP71</fullName>
    </submittedName>
</protein>
<dbReference type="EMBL" id="HF935218">
    <property type="protein sequence ID" value="CCX04885.1"/>
    <property type="molecule type" value="Genomic_DNA"/>
</dbReference>
<dbReference type="GO" id="GO:0000978">
    <property type="term" value="F:RNA polymerase II cis-regulatory region sequence-specific DNA binding"/>
    <property type="evidence" value="ECO:0007669"/>
    <property type="project" value="TreeGrafter"/>
</dbReference>
<evidence type="ECO:0000313" key="10">
    <source>
        <dbReference type="Proteomes" id="UP000018144"/>
    </source>
</evidence>
<keyword evidence="3" id="KW-0238">DNA-binding</keyword>
<evidence type="ECO:0000313" key="9">
    <source>
        <dbReference type="EMBL" id="CCX04885.1"/>
    </source>
</evidence>
<feature type="region of interest" description="Disordered" evidence="7">
    <location>
        <begin position="1"/>
        <end position="68"/>
    </location>
</feature>
<keyword evidence="2" id="KW-0805">Transcription regulation</keyword>
<dbReference type="GO" id="GO:0046983">
    <property type="term" value="F:protein dimerization activity"/>
    <property type="evidence" value="ECO:0007669"/>
    <property type="project" value="InterPro"/>
</dbReference>
<accession>U4L4A5</accession>
<feature type="domain" description="BHLH" evidence="8">
    <location>
        <begin position="139"/>
        <end position="190"/>
    </location>
</feature>
<dbReference type="STRING" id="1076935.U4L4A5"/>
<evidence type="ECO:0000256" key="3">
    <source>
        <dbReference type="ARBA" id="ARBA00023125"/>
    </source>
</evidence>
<dbReference type="CDD" id="cd11405">
    <property type="entry name" value="bHLHzip_MLXIP_like"/>
    <property type="match status" value="1"/>
</dbReference>
<dbReference type="eggNOG" id="KOG3582">
    <property type="taxonomic scope" value="Eukaryota"/>
</dbReference>
<dbReference type="PROSITE" id="PS50888">
    <property type="entry name" value="BHLH"/>
    <property type="match status" value="1"/>
</dbReference>
<feature type="region of interest" description="Disordered" evidence="7">
    <location>
        <begin position="122"/>
        <end position="149"/>
    </location>
</feature>
<evidence type="ECO:0000256" key="4">
    <source>
        <dbReference type="ARBA" id="ARBA00023163"/>
    </source>
</evidence>
<evidence type="ECO:0000256" key="6">
    <source>
        <dbReference type="SAM" id="Coils"/>
    </source>
</evidence>
<evidence type="ECO:0000256" key="2">
    <source>
        <dbReference type="ARBA" id="ARBA00023015"/>
    </source>
</evidence>
<evidence type="ECO:0000256" key="7">
    <source>
        <dbReference type="SAM" id="MobiDB-lite"/>
    </source>
</evidence>
<name>U4L4A5_PYROM</name>
<sequence>MTLSPSSQALPSLSSLIQGMPSNDSKSQNVFDSYQHPQHLSIPKSYDVSGDPNGDGGGQYSILSPISPRTTRCPSLSNSIYSTSASSSPDYDKRGFVAPTVPGVLRYTHDSSRIGKSPYAPIGGYGYHDHPDKISKSEKRRRNHLNSEKKRRENIKSGMDALFHLVPACRDQQESKANILKKTKDYIVHLQNQCDSYEREFNRLSAEINELNRSKRSRL</sequence>
<dbReference type="InterPro" id="IPR011598">
    <property type="entry name" value="bHLH_dom"/>
</dbReference>
<keyword evidence="5" id="KW-0539">Nucleus</keyword>
<feature type="coiled-coil region" evidence="6">
    <location>
        <begin position="180"/>
        <end position="214"/>
    </location>
</feature>
<feature type="compositionally biased region" description="Low complexity" evidence="7">
    <location>
        <begin position="1"/>
        <end position="16"/>
    </location>
</feature>
<dbReference type="SMART" id="SM00353">
    <property type="entry name" value="HLH"/>
    <property type="match status" value="1"/>
</dbReference>
<comment type="subcellular location">
    <subcellularLocation>
        <location evidence="1">Nucleus</location>
    </subcellularLocation>
</comment>
<dbReference type="AlphaFoldDB" id="U4L4A5"/>
<dbReference type="Gene3D" id="4.10.280.10">
    <property type="entry name" value="Helix-loop-helix DNA-binding domain"/>
    <property type="match status" value="1"/>
</dbReference>
<dbReference type="OrthoDB" id="5778525at2759"/>
<dbReference type="Pfam" id="PF00010">
    <property type="entry name" value="HLH"/>
    <property type="match status" value="1"/>
</dbReference>
<dbReference type="SUPFAM" id="SSF47459">
    <property type="entry name" value="HLH, helix-loop-helix DNA-binding domain"/>
    <property type="match status" value="1"/>
</dbReference>
<dbReference type="InterPro" id="IPR036638">
    <property type="entry name" value="HLH_DNA-bd_sf"/>
</dbReference>
<reference evidence="9 10" key="1">
    <citation type="journal article" date="2013" name="PLoS Genet.">
        <title>The genome and development-dependent transcriptomes of Pyronema confluens: a window into fungal evolution.</title>
        <authorList>
            <person name="Traeger S."/>
            <person name="Altegoer F."/>
            <person name="Freitag M."/>
            <person name="Gabaldon T."/>
            <person name="Kempken F."/>
            <person name="Kumar A."/>
            <person name="Marcet-Houben M."/>
            <person name="Poggeler S."/>
            <person name="Stajich J.E."/>
            <person name="Nowrousian M."/>
        </authorList>
    </citation>
    <scope>NUCLEOTIDE SEQUENCE [LARGE SCALE GENOMIC DNA]</scope>
    <source>
        <strain evidence="10">CBS 100304</strain>
        <tissue evidence="9">Vegetative mycelium</tissue>
    </source>
</reference>
<proteinExistence type="predicted"/>
<evidence type="ECO:0000259" key="8">
    <source>
        <dbReference type="PROSITE" id="PS50888"/>
    </source>
</evidence>
<keyword evidence="10" id="KW-1185">Reference proteome</keyword>